<protein>
    <submittedName>
        <fullName evidence="3">Uncharacterized protein</fullName>
    </submittedName>
</protein>
<comment type="caution">
    <text evidence="3">The sequence shown here is derived from an EMBL/GenBank/DDBJ whole genome shotgun (WGS) entry which is preliminary data.</text>
</comment>
<sequence length="545" mass="59178">MPAAAINTTSAIPELVLSAVVAAITLMAPLWVTVALAARDRAVAIARRRAQIQQLQEARPELLERVEKLDRITMSVSVAARILVTDTWATVRGRIMRVLEAIDTDTVDGLSDDDIDVGWAAALRMPVVDTHLRLVLGMDDGLTDARMEALERLREDMRATGYDHPELAERLTTLLARAEGLTIDPHCPAFLPAYCKLLTDYGHLISPLTGATLRAPAGLDHAGDLKNLAPEKIRASSADTVTHQDPKWVLRTTTIASRAWLPGVGMGGIRPYIGSGGGGLASVRTTKKLRVTWTMTAVVWGVIMLALQIAAAVLFPDWGITGAITFTVTSIIVLLAAALDAHRRGLAAGSAGGPVKRELSIRMRDVVSSEITRIGMVLNDLDLLARSLTGGSADDPFFAEWKAIRARYDRDTQGFVELVDEGGNWQPKVRDAYRAISDMGNAETNLMELYRLTRGDEAVRRRHVRLLKNKARSLGDGEAVAVVAAELDSLDARPDAHDFMDTFTAAVVTLKEIDSGRSRTGETTTEPITSAAWSCEDMIVSRQLR</sequence>
<dbReference type="RefSeq" id="WP_207119150.1">
    <property type="nucleotide sequence ID" value="NZ_JAFLEQ010000008.1"/>
</dbReference>
<evidence type="ECO:0000313" key="4">
    <source>
        <dbReference type="Proteomes" id="UP000664332"/>
    </source>
</evidence>
<dbReference type="Proteomes" id="UP000664332">
    <property type="component" value="Unassembled WGS sequence"/>
</dbReference>
<keyword evidence="2" id="KW-0472">Membrane</keyword>
<accession>A0A939E0F2</accession>
<feature type="coiled-coil region" evidence="1">
    <location>
        <begin position="45"/>
        <end position="72"/>
    </location>
</feature>
<keyword evidence="1" id="KW-0175">Coiled coil</keyword>
<evidence type="ECO:0000256" key="2">
    <source>
        <dbReference type="SAM" id="Phobius"/>
    </source>
</evidence>
<keyword evidence="2" id="KW-0812">Transmembrane</keyword>
<feature type="transmembrane region" description="Helical" evidence="2">
    <location>
        <begin position="15"/>
        <end position="38"/>
    </location>
</feature>
<gene>
    <name evidence="3" type="ORF">JZY06_06015</name>
</gene>
<feature type="transmembrane region" description="Helical" evidence="2">
    <location>
        <begin position="291"/>
        <end position="314"/>
    </location>
</feature>
<evidence type="ECO:0000256" key="1">
    <source>
        <dbReference type="SAM" id="Coils"/>
    </source>
</evidence>
<dbReference type="AlphaFoldDB" id="A0A939E0F2"/>
<proteinExistence type="predicted"/>
<evidence type="ECO:0000313" key="3">
    <source>
        <dbReference type="EMBL" id="MBN9644171.1"/>
    </source>
</evidence>
<organism evidence="3 4">
    <name type="scientific">Corynebacterium mendelii</name>
    <dbReference type="NCBI Taxonomy" id="2765362"/>
    <lineage>
        <taxon>Bacteria</taxon>
        <taxon>Bacillati</taxon>
        <taxon>Actinomycetota</taxon>
        <taxon>Actinomycetes</taxon>
        <taxon>Mycobacteriales</taxon>
        <taxon>Corynebacteriaceae</taxon>
        <taxon>Corynebacterium</taxon>
    </lineage>
</organism>
<reference evidence="3" key="1">
    <citation type="submission" date="2021-03" db="EMBL/GenBank/DDBJ databases">
        <authorList>
            <person name="Sun Q."/>
        </authorList>
    </citation>
    <scope>NUCLEOTIDE SEQUENCE</scope>
    <source>
        <strain evidence="3">CCM 8862</strain>
    </source>
</reference>
<keyword evidence="2" id="KW-1133">Transmembrane helix</keyword>
<feature type="transmembrane region" description="Helical" evidence="2">
    <location>
        <begin position="320"/>
        <end position="339"/>
    </location>
</feature>
<name>A0A939E0F2_9CORY</name>
<keyword evidence="4" id="KW-1185">Reference proteome</keyword>
<dbReference type="EMBL" id="JAFLEQ010000008">
    <property type="protein sequence ID" value="MBN9644171.1"/>
    <property type="molecule type" value="Genomic_DNA"/>
</dbReference>